<sequence>MINITHIKPLLLFVQLYNKCYDLLTDDQIFQNDPFNKQEHVITLRGRELMLFVIGYLVAVILIVMMFEWIMPVIFTGSQ</sequence>
<organism evidence="1 2">
    <name type="scientific">Rhabditophanes sp. KR3021</name>
    <dbReference type="NCBI Taxonomy" id="114890"/>
    <lineage>
        <taxon>Eukaryota</taxon>
        <taxon>Metazoa</taxon>
        <taxon>Ecdysozoa</taxon>
        <taxon>Nematoda</taxon>
        <taxon>Chromadorea</taxon>
        <taxon>Rhabditida</taxon>
        <taxon>Tylenchina</taxon>
        <taxon>Panagrolaimomorpha</taxon>
        <taxon>Strongyloidoidea</taxon>
        <taxon>Alloionematidae</taxon>
        <taxon>Rhabditophanes</taxon>
    </lineage>
</organism>
<accession>A0AC35U5G4</accession>
<dbReference type="Proteomes" id="UP000095286">
    <property type="component" value="Unplaced"/>
</dbReference>
<protein>
    <submittedName>
        <fullName evidence="2">Uncharacterized protein</fullName>
    </submittedName>
</protein>
<name>A0AC35U5G4_9BILA</name>
<proteinExistence type="predicted"/>
<reference evidence="2" key="1">
    <citation type="submission" date="2016-11" db="UniProtKB">
        <authorList>
            <consortium name="WormBaseParasite"/>
        </authorList>
    </citation>
    <scope>IDENTIFICATION</scope>
    <source>
        <strain evidence="2">KR3021</strain>
    </source>
</reference>
<dbReference type="WBParaSite" id="RSKR_0000764150.1">
    <property type="protein sequence ID" value="RSKR_0000764150.1"/>
    <property type="gene ID" value="RSKR_0000764150"/>
</dbReference>
<evidence type="ECO:0000313" key="1">
    <source>
        <dbReference type="Proteomes" id="UP000095286"/>
    </source>
</evidence>
<evidence type="ECO:0000313" key="2">
    <source>
        <dbReference type="WBParaSite" id="RSKR_0000764150.1"/>
    </source>
</evidence>